<reference evidence="2" key="2">
    <citation type="submission" date="2021-04" db="EMBL/GenBank/DDBJ databases">
        <authorList>
            <person name="Podell S."/>
        </authorList>
    </citation>
    <scope>NUCLEOTIDE SEQUENCE</scope>
    <source>
        <strain evidence="2">Hildebrandi</strain>
    </source>
</reference>
<feature type="compositionally biased region" description="Basic residues" evidence="1">
    <location>
        <begin position="7"/>
        <end position="23"/>
    </location>
</feature>
<dbReference type="Proteomes" id="UP000693970">
    <property type="component" value="Unassembled WGS sequence"/>
</dbReference>
<name>A0A9K3PY81_9STRA</name>
<evidence type="ECO:0000313" key="2">
    <source>
        <dbReference type="EMBL" id="KAG7363700.1"/>
    </source>
</evidence>
<sequence length="125" mass="14561">MVLNRCTPRRKGKKRVLPTKPHRVTTPTGFSQHRYNRHRKRFKPNDQRIVTTLPQSCYPVECLEGHYGFYVPRGQHNVLEEPSPPTPACFEEFLDSQPEWKDILKALLFHRGDTAEMGQNTTTSK</sequence>
<reference evidence="2" key="1">
    <citation type="journal article" date="2021" name="Sci. Rep.">
        <title>Diploid genomic architecture of Nitzschia inconspicua, an elite biomass production diatom.</title>
        <authorList>
            <person name="Oliver A."/>
            <person name="Podell S."/>
            <person name="Pinowska A."/>
            <person name="Traller J.C."/>
            <person name="Smith S.R."/>
            <person name="McClure R."/>
            <person name="Beliaev A."/>
            <person name="Bohutskyi P."/>
            <person name="Hill E.A."/>
            <person name="Rabines A."/>
            <person name="Zheng H."/>
            <person name="Allen L.Z."/>
            <person name="Kuo A."/>
            <person name="Grigoriev I.V."/>
            <person name="Allen A.E."/>
            <person name="Hazlebeck D."/>
            <person name="Allen E.E."/>
        </authorList>
    </citation>
    <scope>NUCLEOTIDE SEQUENCE</scope>
    <source>
        <strain evidence="2">Hildebrandi</strain>
    </source>
</reference>
<organism evidence="2 3">
    <name type="scientific">Nitzschia inconspicua</name>
    <dbReference type="NCBI Taxonomy" id="303405"/>
    <lineage>
        <taxon>Eukaryota</taxon>
        <taxon>Sar</taxon>
        <taxon>Stramenopiles</taxon>
        <taxon>Ochrophyta</taxon>
        <taxon>Bacillariophyta</taxon>
        <taxon>Bacillariophyceae</taxon>
        <taxon>Bacillariophycidae</taxon>
        <taxon>Bacillariales</taxon>
        <taxon>Bacillariaceae</taxon>
        <taxon>Nitzschia</taxon>
    </lineage>
</organism>
<gene>
    <name evidence="2" type="ORF">IV203_027061</name>
</gene>
<dbReference type="EMBL" id="JAGRRH010000010">
    <property type="protein sequence ID" value="KAG7363700.1"/>
    <property type="molecule type" value="Genomic_DNA"/>
</dbReference>
<evidence type="ECO:0000313" key="3">
    <source>
        <dbReference type="Proteomes" id="UP000693970"/>
    </source>
</evidence>
<accession>A0A9K3PY81</accession>
<proteinExistence type="predicted"/>
<comment type="caution">
    <text evidence="2">The sequence shown here is derived from an EMBL/GenBank/DDBJ whole genome shotgun (WGS) entry which is preliminary data.</text>
</comment>
<protein>
    <submittedName>
        <fullName evidence="2">Uncharacterized protein</fullName>
    </submittedName>
</protein>
<evidence type="ECO:0000256" key="1">
    <source>
        <dbReference type="SAM" id="MobiDB-lite"/>
    </source>
</evidence>
<dbReference type="AlphaFoldDB" id="A0A9K3PY81"/>
<feature type="region of interest" description="Disordered" evidence="1">
    <location>
        <begin position="1"/>
        <end position="30"/>
    </location>
</feature>
<keyword evidence="3" id="KW-1185">Reference proteome</keyword>